<evidence type="ECO:0000259" key="1">
    <source>
        <dbReference type="PROSITE" id="PS01031"/>
    </source>
</evidence>
<dbReference type="InterPro" id="IPR031107">
    <property type="entry name" value="Small_HSP"/>
</dbReference>
<feature type="domain" description="SHSP" evidence="1">
    <location>
        <begin position="24"/>
        <end position="131"/>
    </location>
</feature>
<name>A0A381TUC2_9ZZZZ</name>
<accession>A0A381TUC2</accession>
<dbReference type="AlphaFoldDB" id="A0A381TUC2"/>
<dbReference type="SUPFAM" id="SSF49764">
    <property type="entry name" value="HSP20-like chaperones"/>
    <property type="match status" value="1"/>
</dbReference>
<organism evidence="2">
    <name type="scientific">marine metagenome</name>
    <dbReference type="NCBI Taxonomy" id="408172"/>
    <lineage>
        <taxon>unclassified sequences</taxon>
        <taxon>metagenomes</taxon>
        <taxon>ecological metagenomes</taxon>
    </lineage>
</organism>
<dbReference type="Gene3D" id="2.60.40.790">
    <property type="match status" value="1"/>
</dbReference>
<evidence type="ECO:0000313" key="2">
    <source>
        <dbReference type="EMBL" id="SVA19429.1"/>
    </source>
</evidence>
<reference evidence="2" key="1">
    <citation type="submission" date="2018-05" db="EMBL/GenBank/DDBJ databases">
        <authorList>
            <person name="Lanie J.A."/>
            <person name="Ng W.-L."/>
            <person name="Kazmierczak K.M."/>
            <person name="Andrzejewski T.M."/>
            <person name="Davidsen T.M."/>
            <person name="Wayne K.J."/>
            <person name="Tettelin H."/>
            <person name="Glass J.I."/>
            <person name="Rusch D."/>
            <person name="Podicherti R."/>
            <person name="Tsui H.-C.T."/>
            <person name="Winkler M.E."/>
        </authorList>
    </citation>
    <scope>NUCLEOTIDE SEQUENCE</scope>
</reference>
<dbReference type="CDD" id="cd06464">
    <property type="entry name" value="ACD_sHsps-like"/>
    <property type="match status" value="1"/>
</dbReference>
<dbReference type="InterPro" id="IPR002068">
    <property type="entry name" value="A-crystallin/Hsp20_dom"/>
</dbReference>
<proteinExistence type="predicted"/>
<sequence length="131" mass="15076">MEEMDLVKNIAKDFFKEIDDKSREFFEFVLPPIDLHEENDTLIVTVDIPGFDKNDINVTLNSNVLSIKAEKKNDVSGRIIMKQRPRIIEKKMRLPITMKEGEEKVNSAKYVNGVLTIKIPITKKGKEISLD</sequence>
<dbReference type="EMBL" id="UINC01005151">
    <property type="protein sequence ID" value="SVA19429.1"/>
    <property type="molecule type" value="Genomic_DNA"/>
</dbReference>
<dbReference type="PANTHER" id="PTHR11527">
    <property type="entry name" value="HEAT-SHOCK PROTEIN 20 FAMILY MEMBER"/>
    <property type="match status" value="1"/>
</dbReference>
<dbReference type="PROSITE" id="PS01031">
    <property type="entry name" value="SHSP"/>
    <property type="match status" value="1"/>
</dbReference>
<dbReference type="NCBIfam" id="NF041799">
    <property type="entry name" value="Hsp14"/>
    <property type="match status" value="1"/>
</dbReference>
<gene>
    <name evidence="2" type="ORF">METZ01_LOCUS72283</name>
</gene>
<protein>
    <recommendedName>
        <fullName evidence="1">SHSP domain-containing protein</fullName>
    </recommendedName>
</protein>
<dbReference type="Pfam" id="PF00011">
    <property type="entry name" value="HSP20"/>
    <property type="match status" value="1"/>
</dbReference>
<dbReference type="InterPro" id="IPR008978">
    <property type="entry name" value="HSP20-like_chaperone"/>
</dbReference>